<dbReference type="CDD" id="cd05282">
    <property type="entry name" value="ETR_like"/>
    <property type="match status" value="1"/>
</dbReference>
<evidence type="ECO:0000256" key="4">
    <source>
        <dbReference type="ARBA" id="ARBA00022857"/>
    </source>
</evidence>
<keyword evidence="7" id="KW-0443">Lipid metabolism</keyword>
<dbReference type="SUPFAM" id="SSF50129">
    <property type="entry name" value="GroES-like"/>
    <property type="match status" value="1"/>
</dbReference>
<protein>
    <recommendedName>
        <fullName evidence="9">enoyl-[acyl-carrier-protein] reductase</fullName>
        <ecNumber evidence="9">1.3.1.104</ecNumber>
    </recommendedName>
</protein>
<dbReference type="Gene3D" id="3.40.50.720">
    <property type="entry name" value="NAD(P)-binding Rossmann-like Domain"/>
    <property type="match status" value="1"/>
</dbReference>
<keyword evidence="2" id="KW-0444">Lipid biosynthesis</keyword>
<dbReference type="EMBL" id="CP092488">
    <property type="protein sequence ID" value="UMB69743.1"/>
    <property type="molecule type" value="Genomic_DNA"/>
</dbReference>
<reference evidence="12" key="1">
    <citation type="submission" date="2022-08" db="EMBL/GenBank/DDBJ databases">
        <title>Whole genome sequencing of non-tuberculosis mycobacteria type-strains.</title>
        <authorList>
            <person name="Igarashi Y."/>
            <person name="Osugi A."/>
            <person name="Mitarai S."/>
        </authorList>
    </citation>
    <scope>NUCLEOTIDE SEQUENCE</scope>
    <source>
        <strain evidence="12">DSM 45127</strain>
    </source>
</reference>
<comment type="similarity">
    <text evidence="1">Belongs to the zinc-containing alcohol dehydrogenase family. Quinone oxidoreductase subfamily.</text>
</comment>
<evidence type="ECO:0000259" key="11">
    <source>
        <dbReference type="SMART" id="SM00829"/>
    </source>
</evidence>
<dbReference type="Pfam" id="PF00107">
    <property type="entry name" value="ADH_zinc_N"/>
    <property type="match status" value="1"/>
</dbReference>
<dbReference type="InterPro" id="IPR011032">
    <property type="entry name" value="GroES-like_sf"/>
</dbReference>
<dbReference type="InterPro" id="IPR036291">
    <property type="entry name" value="NAD(P)-bd_dom_sf"/>
</dbReference>
<dbReference type="InterPro" id="IPR013154">
    <property type="entry name" value="ADH-like_N"/>
</dbReference>
<keyword evidence="13" id="KW-1185">Reference proteome</keyword>
<dbReference type="Gene3D" id="3.90.180.10">
    <property type="entry name" value="Medium-chain alcohol dehydrogenases, catalytic domain"/>
    <property type="match status" value="1"/>
</dbReference>
<dbReference type="SMART" id="SM00829">
    <property type="entry name" value="PKS_ER"/>
    <property type="match status" value="1"/>
</dbReference>
<dbReference type="PANTHER" id="PTHR43981:SF2">
    <property type="entry name" value="ENOYL-[ACYL-CARRIER-PROTEIN] REDUCTASE, MITOCHONDRIAL"/>
    <property type="match status" value="1"/>
</dbReference>
<dbReference type="InterPro" id="IPR051034">
    <property type="entry name" value="Mito_Enoyl-ACP_Reductase"/>
</dbReference>
<feature type="domain" description="Enoyl reductase (ER)" evidence="11">
    <location>
        <begin position="11"/>
        <end position="322"/>
    </location>
</feature>
<dbReference type="PANTHER" id="PTHR43981">
    <property type="entry name" value="ENOYL-[ACYL-CARRIER-PROTEIN] REDUCTASE, MITOCHONDRIAL"/>
    <property type="match status" value="1"/>
</dbReference>
<evidence type="ECO:0000313" key="13">
    <source>
        <dbReference type="Proteomes" id="UP001055336"/>
    </source>
</evidence>
<dbReference type="Pfam" id="PF08240">
    <property type="entry name" value="ADH_N"/>
    <property type="match status" value="1"/>
</dbReference>
<evidence type="ECO:0000256" key="10">
    <source>
        <dbReference type="ARBA" id="ARBA00048843"/>
    </source>
</evidence>
<comment type="catalytic activity">
    <reaction evidence="10">
        <text>a 2,3-saturated acyl-[ACP] + NADP(+) = a (2E)-enoyl-[ACP] + NADPH + H(+)</text>
        <dbReference type="Rhea" id="RHEA:22564"/>
        <dbReference type="Rhea" id="RHEA-COMP:9925"/>
        <dbReference type="Rhea" id="RHEA-COMP:9926"/>
        <dbReference type="ChEBI" id="CHEBI:15378"/>
        <dbReference type="ChEBI" id="CHEBI:57783"/>
        <dbReference type="ChEBI" id="CHEBI:58349"/>
        <dbReference type="ChEBI" id="CHEBI:78784"/>
        <dbReference type="ChEBI" id="CHEBI:78785"/>
        <dbReference type="EC" id="1.3.1.104"/>
    </reaction>
</comment>
<keyword evidence="5" id="KW-0809">Transit peptide</keyword>
<dbReference type="InterPro" id="IPR020843">
    <property type="entry name" value="ER"/>
</dbReference>
<dbReference type="EC" id="1.3.1.104" evidence="9"/>
<organism evidence="12 13">
    <name type="scientific">Mycobacterium paraterrae</name>
    <dbReference type="NCBI Taxonomy" id="577492"/>
    <lineage>
        <taxon>Bacteria</taxon>
        <taxon>Bacillati</taxon>
        <taxon>Actinomycetota</taxon>
        <taxon>Actinomycetes</taxon>
        <taxon>Mycobacteriales</taxon>
        <taxon>Mycobacteriaceae</taxon>
        <taxon>Mycobacterium</taxon>
    </lineage>
</organism>
<dbReference type="Proteomes" id="UP001055336">
    <property type="component" value="Chromosome"/>
</dbReference>
<keyword evidence="3" id="KW-0276">Fatty acid metabolism</keyword>
<evidence type="ECO:0000256" key="9">
    <source>
        <dbReference type="ARBA" id="ARBA00038963"/>
    </source>
</evidence>
<dbReference type="InterPro" id="IPR013149">
    <property type="entry name" value="ADH-like_C"/>
</dbReference>
<dbReference type="SUPFAM" id="SSF51735">
    <property type="entry name" value="NAD(P)-binding Rossmann-fold domains"/>
    <property type="match status" value="1"/>
</dbReference>
<keyword evidence="6" id="KW-0560">Oxidoreductase</keyword>
<evidence type="ECO:0000256" key="5">
    <source>
        <dbReference type="ARBA" id="ARBA00022946"/>
    </source>
</evidence>
<proteinExistence type="inferred from homology"/>
<evidence type="ECO:0000256" key="7">
    <source>
        <dbReference type="ARBA" id="ARBA00023098"/>
    </source>
</evidence>
<keyword evidence="8" id="KW-0275">Fatty acid biosynthesis</keyword>
<evidence type="ECO:0000256" key="2">
    <source>
        <dbReference type="ARBA" id="ARBA00022516"/>
    </source>
</evidence>
<evidence type="ECO:0000313" key="12">
    <source>
        <dbReference type="EMBL" id="UMB69743.1"/>
    </source>
</evidence>
<name>A0ABY3VMS1_9MYCO</name>
<gene>
    <name evidence="12" type="ORF">MKK62_26020</name>
</gene>
<evidence type="ECO:0000256" key="8">
    <source>
        <dbReference type="ARBA" id="ARBA00023160"/>
    </source>
</evidence>
<evidence type="ECO:0000256" key="3">
    <source>
        <dbReference type="ARBA" id="ARBA00022832"/>
    </source>
</evidence>
<keyword evidence="4" id="KW-0521">NADP</keyword>
<sequence length="327" mass="34820">MKAIQLNRHGDPTDGVSLVDIPDLGPPGPDEIIIDVEASPIQPTDLLMIAGTYGYQPPTPHILGVEGVGRVSAVGSNVTHVTEGDRTLIPPFTPAWSQQVKTSAPWLRPLPDGDVNQLSMLGMNPLTAYVMLTEFGHLQPGDWLLQNGANSSVGRAVIPIAKAMGIRTINVVRRPELIDELLALGADVVLIDGPDLPQRVTAATENADIMLAFDCVGDTTTEELLKSLALHGNVVVYSAMSGKPFALSGPRLLFLGQSVHGYWVFNWLNDAGNCDKLTDIYAYLAPLVVSGAISSPVADTFGFDQFAEAATAAARFHGKAILTPDPR</sequence>
<evidence type="ECO:0000256" key="6">
    <source>
        <dbReference type="ARBA" id="ARBA00023002"/>
    </source>
</evidence>
<evidence type="ECO:0000256" key="1">
    <source>
        <dbReference type="ARBA" id="ARBA00010371"/>
    </source>
</evidence>
<dbReference type="RefSeq" id="WP_240261474.1">
    <property type="nucleotide sequence ID" value="NZ_CP092488.2"/>
</dbReference>
<accession>A0ABY3VMS1</accession>